<gene>
    <name evidence="3" type="ORF">WAE96_13800</name>
</gene>
<accession>A0ABU8EUU7</accession>
<dbReference type="Proteomes" id="UP001382455">
    <property type="component" value="Unassembled WGS sequence"/>
</dbReference>
<evidence type="ECO:0000256" key="1">
    <source>
        <dbReference type="SAM" id="Coils"/>
    </source>
</evidence>
<keyword evidence="2" id="KW-0732">Signal</keyword>
<dbReference type="RefSeq" id="WP_336435826.1">
    <property type="nucleotide sequence ID" value="NZ_JBAWKS010000001.1"/>
</dbReference>
<keyword evidence="4" id="KW-1185">Reference proteome</keyword>
<proteinExistence type="predicted"/>
<sequence length="713" mass="78541">MTIKRQLFFVLFTFSALTSCSSTLETFGPISFADSNKENNIQDGFKYYLSKDLIKLSATKSVTTQKVLNDALEIEPVENKQISYSNLAVSKVNKKDSSYTYWLDLRMRALMDSHLIIEAENTGVLKTINGNSQGKAGEVLHSTLDVISSVSTIAGFLSVDEVTVEKIEGKLENSAHLNEIDEVKKRNGSESDKNAFKQYFSPLLELSRAELLMVIKSQSAFTLWQKRQSIKEAIDKTKQSILNVQSSISSSTDLEEISEKIKVLALYQATLGQLNDEQAILVQQWQSSTDTFKSQLGLTASTKTTNHEMVFELDEIPPLNKIESGKSKVELLEALNSLVESDSKFAKMKSFHDASGLVISIDPKAHISSSVADSLYNEVSSKIASDYGETPVVFYRQREPIELNIHTMKSTSDEEKVALIYNDKLDLVLPGPSTSFIAYDESTFADSTMILTFSSQGGGVLTKAEKRSTASANAATTALNEGISSAVANLGSISEGINKFKENERKIAKHDLLLEYERLTEEKKILDARIALDAGTASEQDLIDKKTLDSTLAKLQSQYNLDNQIASQESNLQASVAQAQLSALNAKLNLAKAQGNFENNIAISQLESQLSLLTAQLNADKAGDSFGNNRKIASLQSQVSLLTTQLNADKAEKGYATELESHLTTINNNLQTILNTGQNQAQINAMQSEIELLKKEIELIRAKRELEEVRAQD</sequence>
<organism evidence="3 4">
    <name type="scientific">Pseudoalteromonas spongiae</name>
    <dbReference type="NCBI Taxonomy" id="298657"/>
    <lineage>
        <taxon>Bacteria</taxon>
        <taxon>Pseudomonadati</taxon>
        <taxon>Pseudomonadota</taxon>
        <taxon>Gammaproteobacteria</taxon>
        <taxon>Alteromonadales</taxon>
        <taxon>Pseudoalteromonadaceae</taxon>
        <taxon>Pseudoalteromonas</taxon>
    </lineage>
</organism>
<dbReference type="EMBL" id="JBAWKS010000001">
    <property type="protein sequence ID" value="MEI4550740.1"/>
    <property type="molecule type" value="Genomic_DNA"/>
</dbReference>
<feature type="signal peptide" evidence="2">
    <location>
        <begin position="1"/>
        <end position="21"/>
    </location>
</feature>
<name>A0ABU8EUU7_9GAMM</name>
<protein>
    <submittedName>
        <fullName evidence="3">Uncharacterized protein</fullName>
    </submittedName>
</protein>
<reference evidence="3 4" key="1">
    <citation type="submission" date="2023-12" db="EMBL/GenBank/DDBJ databases">
        <title>Friends and Foes: Symbiotic and Algicidal bacterial influence on Karenia brevis blooms.</title>
        <authorList>
            <person name="Fei C."/>
            <person name="Mohamed A.R."/>
            <person name="Booker A."/>
            <person name="Arshad M."/>
            <person name="Klass S."/>
            <person name="Ahn S."/>
            <person name="Gilbert P.M."/>
            <person name="Heil C.A."/>
            <person name="Martinez J.M."/>
            <person name="Amin S.A."/>
        </authorList>
    </citation>
    <scope>NUCLEOTIDE SEQUENCE [LARGE SCALE GENOMIC DNA]</scope>
    <source>
        <strain evidence="3 4">CE15</strain>
    </source>
</reference>
<feature type="coiled-coil region" evidence="1">
    <location>
        <begin position="683"/>
        <end position="712"/>
    </location>
</feature>
<evidence type="ECO:0000313" key="3">
    <source>
        <dbReference type="EMBL" id="MEI4550740.1"/>
    </source>
</evidence>
<keyword evidence="1" id="KW-0175">Coiled coil</keyword>
<evidence type="ECO:0000313" key="4">
    <source>
        <dbReference type="Proteomes" id="UP001382455"/>
    </source>
</evidence>
<evidence type="ECO:0000256" key="2">
    <source>
        <dbReference type="SAM" id="SignalP"/>
    </source>
</evidence>
<feature type="chain" id="PRO_5047496179" evidence="2">
    <location>
        <begin position="22"/>
        <end position="713"/>
    </location>
</feature>
<comment type="caution">
    <text evidence="3">The sequence shown here is derived from an EMBL/GenBank/DDBJ whole genome shotgun (WGS) entry which is preliminary data.</text>
</comment>
<dbReference type="PROSITE" id="PS51257">
    <property type="entry name" value="PROKAR_LIPOPROTEIN"/>
    <property type="match status" value="1"/>
</dbReference>